<dbReference type="RefSeq" id="WP_259531139.1">
    <property type="nucleotide sequence ID" value="NZ_JANLCK010000019.1"/>
</dbReference>
<accession>A0AA42BVH3</accession>
<proteinExistence type="predicted"/>
<keyword evidence="4" id="KW-1185">Reference proteome</keyword>
<evidence type="ECO:0000313" key="3">
    <source>
        <dbReference type="EMBL" id="MCS5728032.1"/>
    </source>
</evidence>
<name>A0AA42BVH3_9MICO</name>
<dbReference type="InterPro" id="IPR051448">
    <property type="entry name" value="CdaR-like_regulators"/>
</dbReference>
<sequence>MTTVDRSETGPRGITLEELMHLFSTELRLAEPGRIGRPLVRGVHVSELDDPTPYLEGGELLLTTGIPLAGAADPRPYVDRLVGRGVVALGLGLGAGTDAVDPGLAEACRAAGLPLFVVPPGVPFQRISRGYWEVVSRLELADLSSRLRVQTALAQAAADDDPGLLLDRLARGVGGWAAYVSFDGEVALVRPAAATAELAGIVAGLGRLRSLGPHTGATFPQDGDVVIGHAVMDGRRSAGFLAVGAADDEPRPDRHVLLTAAALLGVCEGARERRRDADDRVGAVVTGLVLAGRTDAARAVTRQEGLGAPADEVRLCVVRAPAAALASRSALAATMAGLEGEGVQQLAAVLARTPWWLRLRGTAVALVPADLPRGGIDAPAPTRADVNHARDLVASAVLGSPQALEQVPHALERMLRLAGSVAPGRLAWEDDPSGTSRAARWREQLVDDPAGEALPTVVSYLRHRGHWERAARELGVHRNSVRNRIAAVSERLDLDLDDADVAAELWLALRAAGLAGGPAAP</sequence>
<organism evidence="3 4">
    <name type="scientific">Herbiconiux oxytropis</name>
    <dbReference type="NCBI Taxonomy" id="2970915"/>
    <lineage>
        <taxon>Bacteria</taxon>
        <taxon>Bacillati</taxon>
        <taxon>Actinomycetota</taxon>
        <taxon>Actinomycetes</taxon>
        <taxon>Micrococcales</taxon>
        <taxon>Microbacteriaceae</taxon>
        <taxon>Herbiconiux</taxon>
    </lineage>
</organism>
<dbReference type="PANTHER" id="PTHR33744">
    <property type="entry name" value="CARBOHYDRATE DIACID REGULATOR"/>
    <property type="match status" value="1"/>
</dbReference>
<dbReference type="Proteomes" id="UP001165587">
    <property type="component" value="Unassembled WGS sequence"/>
</dbReference>
<dbReference type="AlphaFoldDB" id="A0AA42BVH3"/>
<dbReference type="PANTHER" id="PTHR33744:SF1">
    <property type="entry name" value="DNA-BINDING TRANSCRIPTIONAL ACTIVATOR ADER"/>
    <property type="match status" value="1"/>
</dbReference>
<dbReference type="Pfam" id="PF13556">
    <property type="entry name" value="HTH_30"/>
    <property type="match status" value="1"/>
</dbReference>
<feature type="domain" description="PucR C-terminal helix-turn-helix" evidence="2">
    <location>
        <begin position="454"/>
        <end position="511"/>
    </location>
</feature>
<comment type="caution">
    <text evidence="3">The sequence shown here is derived from an EMBL/GenBank/DDBJ whole genome shotgun (WGS) entry which is preliminary data.</text>
</comment>
<reference evidence="3" key="1">
    <citation type="submission" date="2022-08" db="EMBL/GenBank/DDBJ databases">
        <authorList>
            <person name="Deng Y."/>
            <person name="Han X.-F."/>
            <person name="Zhang Y.-Q."/>
        </authorList>
    </citation>
    <scope>NUCLEOTIDE SEQUENCE</scope>
    <source>
        <strain evidence="3">CPCC 203407</strain>
    </source>
</reference>
<feature type="domain" description="Purine catabolism PurC-like" evidence="1">
    <location>
        <begin position="31"/>
        <end position="129"/>
    </location>
</feature>
<dbReference type="Pfam" id="PF07905">
    <property type="entry name" value="PucR"/>
    <property type="match status" value="1"/>
</dbReference>
<dbReference type="Gene3D" id="1.10.10.2840">
    <property type="entry name" value="PucR C-terminal helix-turn-helix domain"/>
    <property type="match status" value="1"/>
</dbReference>
<protein>
    <submittedName>
        <fullName evidence="3">PucR family transcriptional regulator</fullName>
    </submittedName>
</protein>
<dbReference type="InterPro" id="IPR025736">
    <property type="entry name" value="PucR_C-HTH_dom"/>
</dbReference>
<evidence type="ECO:0000313" key="4">
    <source>
        <dbReference type="Proteomes" id="UP001165587"/>
    </source>
</evidence>
<evidence type="ECO:0000259" key="1">
    <source>
        <dbReference type="Pfam" id="PF07905"/>
    </source>
</evidence>
<dbReference type="InterPro" id="IPR042070">
    <property type="entry name" value="PucR_C-HTH_sf"/>
</dbReference>
<evidence type="ECO:0000259" key="2">
    <source>
        <dbReference type="Pfam" id="PF13556"/>
    </source>
</evidence>
<gene>
    <name evidence="3" type="ORF">N1028_19210</name>
</gene>
<dbReference type="InterPro" id="IPR012914">
    <property type="entry name" value="PucR_dom"/>
</dbReference>
<dbReference type="EMBL" id="JANLCK010000019">
    <property type="protein sequence ID" value="MCS5728032.1"/>
    <property type="molecule type" value="Genomic_DNA"/>
</dbReference>